<dbReference type="AlphaFoldDB" id="A0AB34FB97"/>
<evidence type="ECO:0000313" key="4">
    <source>
        <dbReference type="Proteomes" id="UP001163105"/>
    </source>
</evidence>
<dbReference type="GO" id="GO:0004519">
    <property type="term" value="F:endonuclease activity"/>
    <property type="evidence" value="ECO:0007669"/>
    <property type="project" value="UniProtKB-KW"/>
</dbReference>
<keyword evidence="3" id="KW-0378">Hydrolase</keyword>
<proteinExistence type="predicted"/>
<feature type="domain" description="HTH CENPB-type" evidence="2">
    <location>
        <begin position="47"/>
        <end position="112"/>
    </location>
</feature>
<dbReference type="SMART" id="SM00674">
    <property type="entry name" value="CENPB"/>
    <property type="match status" value="1"/>
</dbReference>
<protein>
    <submittedName>
        <fullName evidence="3">DDE superfamily endonuclease, CENP-B-like protein</fullName>
    </submittedName>
</protein>
<sequence>MTPIDEALAFLNSSDVINYAATARRFNCDETTLRRRHQGKQRSRRDADRLYKSRLSKQQERDLIAYIHKLSSRGIPPTLSMIKNFAQDIAKTEVGKDWPYRFVQRYRDELGCTSFDGLDMSRKRADNASRYKAYFELVS</sequence>
<evidence type="ECO:0000259" key="2">
    <source>
        <dbReference type="PROSITE" id="PS51253"/>
    </source>
</evidence>
<dbReference type="EMBL" id="JAQHRD010000025">
    <property type="protein sequence ID" value="KAJ6436259.1"/>
    <property type="molecule type" value="Genomic_DNA"/>
</dbReference>
<reference evidence="3" key="1">
    <citation type="submission" date="2023-01" db="EMBL/GenBank/DDBJ databases">
        <title>The growth and conidiation of Purpureocillium lavendulum are regulated by nitrogen source and histone H3K14 acetylation.</title>
        <authorList>
            <person name="Tang P."/>
            <person name="Han J."/>
            <person name="Zhang C."/>
            <person name="Tang P."/>
            <person name="Qi F."/>
            <person name="Zhang K."/>
            <person name="Liang L."/>
        </authorList>
    </citation>
    <scope>NUCLEOTIDE SEQUENCE</scope>
    <source>
        <strain evidence="3">YMF1.00683</strain>
    </source>
</reference>
<dbReference type="Proteomes" id="UP001163105">
    <property type="component" value="Unassembled WGS sequence"/>
</dbReference>
<organism evidence="3 4">
    <name type="scientific">Purpureocillium lavendulum</name>
    <dbReference type="NCBI Taxonomy" id="1247861"/>
    <lineage>
        <taxon>Eukaryota</taxon>
        <taxon>Fungi</taxon>
        <taxon>Dikarya</taxon>
        <taxon>Ascomycota</taxon>
        <taxon>Pezizomycotina</taxon>
        <taxon>Sordariomycetes</taxon>
        <taxon>Hypocreomycetidae</taxon>
        <taxon>Hypocreales</taxon>
        <taxon>Ophiocordycipitaceae</taxon>
        <taxon>Purpureocillium</taxon>
    </lineage>
</organism>
<dbReference type="InterPro" id="IPR006600">
    <property type="entry name" value="HTH_CenpB_DNA-bd_dom"/>
</dbReference>
<dbReference type="PROSITE" id="PS51253">
    <property type="entry name" value="HTH_CENPB"/>
    <property type="match status" value="1"/>
</dbReference>
<accession>A0AB34FB97</accession>
<comment type="caution">
    <text evidence="3">The sequence shown here is derived from an EMBL/GenBank/DDBJ whole genome shotgun (WGS) entry which is preliminary data.</text>
</comment>
<evidence type="ECO:0000313" key="3">
    <source>
        <dbReference type="EMBL" id="KAJ6436259.1"/>
    </source>
</evidence>
<gene>
    <name evidence="3" type="ORF">O9K51_11166</name>
</gene>
<keyword evidence="3" id="KW-0540">Nuclease</keyword>
<keyword evidence="1" id="KW-0238">DNA-binding</keyword>
<dbReference type="GO" id="GO:0003677">
    <property type="term" value="F:DNA binding"/>
    <property type="evidence" value="ECO:0007669"/>
    <property type="project" value="UniProtKB-KW"/>
</dbReference>
<keyword evidence="4" id="KW-1185">Reference proteome</keyword>
<evidence type="ECO:0000256" key="1">
    <source>
        <dbReference type="ARBA" id="ARBA00023125"/>
    </source>
</evidence>
<keyword evidence="3" id="KW-0255">Endonuclease</keyword>
<dbReference type="Pfam" id="PF03221">
    <property type="entry name" value="HTH_Tnp_Tc5"/>
    <property type="match status" value="1"/>
</dbReference>
<name>A0AB34FB97_9HYPO</name>